<dbReference type="Proteomes" id="UP000051096">
    <property type="component" value="Unassembled WGS sequence"/>
</dbReference>
<dbReference type="SUPFAM" id="SSF55781">
    <property type="entry name" value="GAF domain-like"/>
    <property type="match status" value="1"/>
</dbReference>
<keyword evidence="5" id="KW-0010">Activator</keyword>
<dbReference type="FunFam" id="3.40.50.300:FF:000006">
    <property type="entry name" value="DNA-binding transcriptional regulator NtrC"/>
    <property type="match status" value="1"/>
</dbReference>
<dbReference type="PROSITE" id="PS50045">
    <property type="entry name" value="SIGMA54_INTERACT_4"/>
    <property type="match status" value="1"/>
</dbReference>
<protein>
    <recommendedName>
        <fullName evidence="7">Sigma-54 factor interaction domain-containing protein</fullName>
    </recommendedName>
</protein>
<dbReference type="CDD" id="cd00009">
    <property type="entry name" value="AAA"/>
    <property type="match status" value="1"/>
</dbReference>
<dbReference type="GO" id="GO:0005524">
    <property type="term" value="F:ATP binding"/>
    <property type="evidence" value="ECO:0007669"/>
    <property type="project" value="UniProtKB-KW"/>
</dbReference>
<dbReference type="SMART" id="SM00065">
    <property type="entry name" value="GAF"/>
    <property type="match status" value="1"/>
</dbReference>
<sequence>MSAQYLDTFSNLAELINSHLGDTGFTQNLLDLVVRATNAERGAIFVKTTKGMEFVAGRDMDQTTIKDAGELSQTAIKELSKGRIVFAEDALSNPQFNIKKSVMLNQIRSLLCIPLSVSDNVIGAIYLDSKVASGIFGPQDKDFLMTVSKILASVVEKSMAFQSMSEENILLKSNIIREIGSGYLKGKSKVMKGVYKLIDSVAPTDSPVLIHGETGTGKGMVARLIHMRSSRKDKNFMSINCGTIPETLLESELFGHKKGAFTGAVADKKGLLEAGHGGTVFLDEISNTTLEFQGKLLEAIEEKIIRRIGETTTRTIDVRFLFATNKDLEIEIEDKRFRRDLFYRINVFSIEMPPLRDRAADIPLLAQFFLEKYSKELNKSIEGFTPDAMQQLREYIWSGNVRELQNVIERAVVLAKSRLITDQDIGFQKVRRPEIMPMKEIQREVIIEALNACGWNISKTARQLGIGRRTLHRYINKYGIVRDSTLNINP</sequence>
<dbReference type="GO" id="GO:0043565">
    <property type="term" value="F:sequence-specific DNA binding"/>
    <property type="evidence" value="ECO:0007669"/>
    <property type="project" value="InterPro"/>
</dbReference>
<evidence type="ECO:0000256" key="3">
    <source>
        <dbReference type="ARBA" id="ARBA00023015"/>
    </source>
</evidence>
<name>A0A0S8G5F2_UNCW3</name>
<dbReference type="PRINTS" id="PR01590">
    <property type="entry name" value="HTHFIS"/>
</dbReference>
<dbReference type="InterPro" id="IPR003593">
    <property type="entry name" value="AAA+_ATPase"/>
</dbReference>
<evidence type="ECO:0000313" key="8">
    <source>
        <dbReference type="EMBL" id="KPK67460.1"/>
    </source>
</evidence>
<dbReference type="InterPro" id="IPR002078">
    <property type="entry name" value="Sigma_54_int"/>
</dbReference>
<dbReference type="AlphaFoldDB" id="A0A0S8G5F2"/>
<dbReference type="PANTHER" id="PTHR32071">
    <property type="entry name" value="TRANSCRIPTIONAL REGULATORY PROTEIN"/>
    <property type="match status" value="1"/>
</dbReference>
<dbReference type="GO" id="GO:0006355">
    <property type="term" value="P:regulation of DNA-templated transcription"/>
    <property type="evidence" value="ECO:0007669"/>
    <property type="project" value="InterPro"/>
</dbReference>
<keyword evidence="6" id="KW-0804">Transcription</keyword>
<dbReference type="InterPro" id="IPR002197">
    <property type="entry name" value="HTH_Fis"/>
</dbReference>
<reference evidence="8 9" key="1">
    <citation type="journal article" date="2015" name="Microbiome">
        <title>Genomic resolution of linkages in carbon, nitrogen, and sulfur cycling among widespread estuary sediment bacteria.</title>
        <authorList>
            <person name="Baker B.J."/>
            <person name="Lazar C.S."/>
            <person name="Teske A.P."/>
            <person name="Dick G.J."/>
        </authorList>
    </citation>
    <scope>NUCLEOTIDE SEQUENCE [LARGE SCALE GENOMIC DNA]</scope>
    <source>
        <strain evidence="8">SM23_60</strain>
    </source>
</reference>
<dbReference type="InterPro" id="IPR009057">
    <property type="entry name" value="Homeodomain-like_sf"/>
</dbReference>
<evidence type="ECO:0000256" key="6">
    <source>
        <dbReference type="ARBA" id="ARBA00023163"/>
    </source>
</evidence>
<dbReference type="EMBL" id="LJUO01000220">
    <property type="protein sequence ID" value="KPK67460.1"/>
    <property type="molecule type" value="Genomic_DNA"/>
</dbReference>
<keyword evidence="3" id="KW-0805">Transcription regulation</keyword>
<keyword evidence="4" id="KW-0238">DNA-binding</keyword>
<accession>A0A0S8G5F2</accession>
<dbReference type="Gene3D" id="1.10.8.60">
    <property type="match status" value="1"/>
</dbReference>
<dbReference type="InterPro" id="IPR025662">
    <property type="entry name" value="Sigma_54_int_dom_ATP-bd_1"/>
</dbReference>
<keyword evidence="1" id="KW-0547">Nucleotide-binding</keyword>
<evidence type="ECO:0000313" key="9">
    <source>
        <dbReference type="Proteomes" id="UP000051096"/>
    </source>
</evidence>
<dbReference type="Pfam" id="PF02954">
    <property type="entry name" value="HTH_8"/>
    <property type="match status" value="1"/>
</dbReference>
<feature type="domain" description="Sigma-54 factor interaction" evidence="7">
    <location>
        <begin position="184"/>
        <end position="413"/>
    </location>
</feature>
<evidence type="ECO:0000259" key="7">
    <source>
        <dbReference type="PROSITE" id="PS50045"/>
    </source>
</evidence>
<dbReference type="Pfam" id="PF01590">
    <property type="entry name" value="GAF"/>
    <property type="match status" value="1"/>
</dbReference>
<dbReference type="InterPro" id="IPR058031">
    <property type="entry name" value="AAA_lid_NorR"/>
</dbReference>
<organism evidence="8 9">
    <name type="scientific">candidate division WOR_3 bacterium SM23_60</name>
    <dbReference type="NCBI Taxonomy" id="1703780"/>
    <lineage>
        <taxon>Bacteria</taxon>
        <taxon>Bacteria division WOR-3</taxon>
    </lineage>
</organism>
<evidence type="ECO:0000256" key="4">
    <source>
        <dbReference type="ARBA" id="ARBA00023125"/>
    </source>
</evidence>
<dbReference type="InterPro" id="IPR003018">
    <property type="entry name" value="GAF"/>
</dbReference>
<dbReference type="FunFam" id="1.10.8.60:FF:000014">
    <property type="entry name" value="DNA-binding transcriptional regulator NtrC"/>
    <property type="match status" value="1"/>
</dbReference>
<dbReference type="Pfam" id="PF25601">
    <property type="entry name" value="AAA_lid_14"/>
    <property type="match status" value="1"/>
</dbReference>
<evidence type="ECO:0000256" key="2">
    <source>
        <dbReference type="ARBA" id="ARBA00022840"/>
    </source>
</evidence>
<comment type="caution">
    <text evidence="8">The sequence shown here is derived from an EMBL/GenBank/DDBJ whole genome shotgun (WGS) entry which is preliminary data.</text>
</comment>
<dbReference type="Gene3D" id="3.30.450.40">
    <property type="match status" value="1"/>
</dbReference>
<dbReference type="SUPFAM" id="SSF52540">
    <property type="entry name" value="P-loop containing nucleoside triphosphate hydrolases"/>
    <property type="match status" value="1"/>
</dbReference>
<gene>
    <name evidence="8" type="ORF">AMJ87_13345</name>
</gene>
<dbReference type="PROSITE" id="PS00675">
    <property type="entry name" value="SIGMA54_INTERACT_1"/>
    <property type="match status" value="1"/>
</dbReference>
<dbReference type="SMART" id="SM00382">
    <property type="entry name" value="AAA"/>
    <property type="match status" value="1"/>
</dbReference>
<dbReference type="Gene3D" id="1.10.10.60">
    <property type="entry name" value="Homeodomain-like"/>
    <property type="match status" value="1"/>
</dbReference>
<dbReference type="Gene3D" id="3.40.50.300">
    <property type="entry name" value="P-loop containing nucleotide triphosphate hydrolases"/>
    <property type="match status" value="1"/>
</dbReference>
<dbReference type="InterPro" id="IPR029016">
    <property type="entry name" value="GAF-like_dom_sf"/>
</dbReference>
<keyword evidence="2" id="KW-0067">ATP-binding</keyword>
<evidence type="ECO:0000256" key="1">
    <source>
        <dbReference type="ARBA" id="ARBA00022741"/>
    </source>
</evidence>
<dbReference type="SUPFAM" id="SSF46689">
    <property type="entry name" value="Homeodomain-like"/>
    <property type="match status" value="1"/>
</dbReference>
<proteinExistence type="predicted"/>
<dbReference type="Pfam" id="PF00158">
    <property type="entry name" value="Sigma54_activat"/>
    <property type="match status" value="1"/>
</dbReference>
<dbReference type="PANTHER" id="PTHR32071:SF81">
    <property type="entry name" value="PROPIONATE CATABOLISM OPERON REGULATORY PROTEIN"/>
    <property type="match status" value="1"/>
</dbReference>
<evidence type="ECO:0000256" key="5">
    <source>
        <dbReference type="ARBA" id="ARBA00023159"/>
    </source>
</evidence>
<dbReference type="InterPro" id="IPR027417">
    <property type="entry name" value="P-loop_NTPase"/>
</dbReference>